<feature type="transmembrane region" description="Helical" evidence="1">
    <location>
        <begin position="48"/>
        <end position="67"/>
    </location>
</feature>
<comment type="caution">
    <text evidence="2">The sequence shown here is derived from an EMBL/GenBank/DDBJ whole genome shotgun (WGS) entry which is preliminary data.</text>
</comment>
<dbReference type="RefSeq" id="WP_066139744.1">
    <property type="nucleotide sequence ID" value="NZ_BAAAWM010000001.1"/>
</dbReference>
<accession>A0ABQ0RQK7</accession>
<gene>
    <name evidence="2" type="ORF">ANI01nite_33100</name>
</gene>
<protein>
    <recommendedName>
        <fullName evidence="4">DUF3955 domain-containing protein</fullName>
    </recommendedName>
</protein>
<proteinExistence type="predicted"/>
<evidence type="ECO:0000313" key="3">
    <source>
        <dbReference type="Proteomes" id="UP000316242"/>
    </source>
</evidence>
<sequence length="73" mass="7884">MLAKTKYYWLTALGVSLTALVCGGVALFNAGVMIDENNVQNVMSTPLWVIFGLGIVGTVISLPAWIATRRNSR</sequence>
<name>A0ABQ0RQK7_GLUNI</name>
<reference evidence="2 3" key="1">
    <citation type="submission" date="2019-06" db="EMBL/GenBank/DDBJ databases">
        <title>Whole genome shotgun sequence of Glutamicibacter nicotianae NBRC 14234.</title>
        <authorList>
            <person name="Hosoyama A."/>
            <person name="Uohara A."/>
            <person name="Ohji S."/>
            <person name="Ichikawa N."/>
        </authorList>
    </citation>
    <scope>NUCLEOTIDE SEQUENCE [LARGE SCALE GENOMIC DNA]</scope>
    <source>
        <strain evidence="2 3">NBRC 14234</strain>
    </source>
</reference>
<dbReference type="EMBL" id="BJNE01000036">
    <property type="protein sequence ID" value="GEC14107.1"/>
    <property type="molecule type" value="Genomic_DNA"/>
</dbReference>
<keyword evidence="1" id="KW-1133">Transmembrane helix</keyword>
<organism evidence="2 3">
    <name type="scientific">Glutamicibacter nicotianae</name>
    <name type="common">Arthrobacter nicotianae</name>
    <dbReference type="NCBI Taxonomy" id="37929"/>
    <lineage>
        <taxon>Bacteria</taxon>
        <taxon>Bacillati</taxon>
        <taxon>Actinomycetota</taxon>
        <taxon>Actinomycetes</taxon>
        <taxon>Micrococcales</taxon>
        <taxon>Micrococcaceae</taxon>
        <taxon>Glutamicibacter</taxon>
    </lineage>
</organism>
<evidence type="ECO:0000313" key="2">
    <source>
        <dbReference type="EMBL" id="GEC14107.1"/>
    </source>
</evidence>
<keyword evidence="3" id="KW-1185">Reference proteome</keyword>
<evidence type="ECO:0008006" key="4">
    <source>
        <dbReference type="Google" id="ProtNLM"/>
    </source>
</evidence>
<feature type="transmembrane region" description="Helical" evidence="1">
    <location>
        <begin position="7"/>
        <end position="28"/>
    </location>
</feature>
<evidence type="ECO:0000256" key="1">
    <source>
        <dbReference type="SAM" id="Phobius"/>
    </source>
</evidence>
<dbReference type="Proteomes" id="UP000316242">
    <property type="component" value="Unassembled WGS sequence"/>
</dbReference>
<keyword evidence="1" id="KW-0812">Transmembrane</keyword>
<keyword evidence="1" id="KW-0472">Membrane</keyword>